<keyword evidence="1" id="KW-0175">Coiled coil</keyword>
<dbReference type="PANTHER" id="PTHR32309">
    <property type="entry name" value="TYROSINE-PROTEIN KINASE"/>
    <property type="match status" value="1"/>
</dbReference>
<dbReference type="Proteomes" id="UP000322077">
    <property type="component" value="Unassembled WGS sequence"/>
</dbReference>
<dbReference type="AlphaFoldDB" id="A0A5D9CCX2"/>
<sequence>MHGIIKPLAGEHVMPQPQWHVRAAGWARKNWAFVAVVILPSALAAFYYGLVASNQYESEAHFLVRSTQSSPAVGGGIGALLSFGGAAGQPRGDAMSVIEYLQSTEAVAELDRRIGLIGRFRRDGVDIVSRIRATPTPESLVKYYRKHITLRFDDRTGITELSVRAFSPADSRLIAETSLRMGEERVNLLNERSYRDSLMMAARQLDEAENNLRGIQVRLTKFRQVNNDIDPEGSGRAQISLLTQLTTRLAEARAELMAMRGSISPTSPQYVALANRVRSLDSQIAAQRQQLAGGTSAIAANLGNFEDLRIRQEFAAKRYEAAAASYQAAREEARKKQLYVVRVVNPNLPVKSLYPERTKTILTVFFSLLVAYAIFWFMRAGVKEHVNH</sequence>
<dbReference type="RefSeq" id="WP_149522168.1">
    <property type="nucleotide sequence ID" value="NZ_VTOU01000002.1"/>
</dbReference>
<name>A0A5D9CCX2_9SPHN</name>
<keyword evidence="2" id="KW-0472">Membrane</keyword>
<feature type="transmembrane region" description="Helical" evidence="2">
    <location>
        <begin position="31"/>
        <end position="50"/>
    </location>
</feature>
<evidence type="ECO:0000256" key="2">
    <source>
        <dbReference type="SAM" id="Phobius"/>
    </source>
</evidence>
<gene>
    <name evidence="3" type="ORF">FYJ91_10470</name>
</gene>
<dbReference type="InterPro" id="IPR050445">
    <property type="entry name" value="Bact_polysacc_biosynth/exp"/>
</dbReference>
<keyword evidence="4" id="KW-1185">Reference proteome</keyword>
<dbReference type="GO" id="GO:0004713">
    <property type="term" value="F:protein tyrosine kinase activity"/>
    <property type="evidence" value="ECO:0007669"/>
    <property type="project" value="TreeGrafter"/>
</dbReference>
<proteinExistence type="predicted"/>
<evidence type="ECO:0000313" key="3">
    <source>
        <dbReference type="EMBL" id="TZG27955.1"/>
    </source>
</evidence>
<reference evidence="3 4" key="1">
    <citation type="submission" date="2019-08" db="EMBL/GenBank/DDBJ databases">
        <authorList>
            <person name="Wang G."/>
            <person name="Xu Z."/>
        </authorList>
    </citation>
    <scope>NUCLEOTIDE SEQUENCE [LARGE SCALE GENOMIC DNA]</scope>
    <source>
        <strain evidence="3 4">ZX</strain>
    </source>
</reference>
<dbReference type="PANTHER" id="PTHR32309:SF13">
    <property type="entry name" value="FERRIC ENTEROBACTIN TRANSPORT PROTEIN FEPE"/>
    <property type="match status" value="1"/>
</dbReference>
<keyword evidence="2" id="KW-0812">Transmembrane</keyword>
<organism evidence="3 4">
    <name type="scientific">Sphingomonas montanisoli</name>
    <dbReference type="NCBI Taxonomy" id="2606412"/>
    <lineage>
        <taxon>Bacteria</taxon>
        <taxon>Pseudomonadati</taxon>
        <taxon>Pseudomonadota</taxon>
        <taxon>Alphaproteobacteria</taxon>
        <taxon>Sphingomonadales</taxon>
        <taxon>Sphingomonadaceae</taxon>
        <taxon>Sphingomonas</taxon>
    </lineage>
</organism>
<evidence type="ECO:0000313" key="4">
    <source>
        <dbReference type="Proteomes" id="UP000322077"/>
    </source>
</evidence>
<feature type="coiled-coil region" evidence="1">
    <location>
        <begin position="191"/>
        <end position="262"/>
    </location>
</feature>
<accession>A0A5D9CCX2</accession>
<dbReference type="GO" id="GO:0005886">
    <property type="term" value="C:plasma membrane"/>
    <property type="evidence" value="ECO:0007669"/>
    <property type="project" value="TreeGrafter"/>
</dbReference>
<keyword evidence="2" id="KW-1133">Transmembrane helix</keyword>
<evidence type="ECO:0000256" key="1">
    <source>
        <dbReference type="SAM" id="Coils"/>
    </source>
</evidence>
<protein>
    <submittedName>
        <fullName evidence="3">Lipopolysaccharide biosynthesis protein</fullName>
    </submittedName>
</protein>
<feature type="transmembrane region" description="Helical" evidence="2">
    <location>
        <begin position="360"/>
        <end position="378"/>
    </location>
</feature>
<dbReference type="EMBL" id="VTOU01000002">
    <property type="protein sequence ID" value="TZG27955.1"/>
    <property type="molecule type" value="Genomic_DNA"/>
</dbReference>
<comment type="caution">
    <text evidence="3">The sequence shown here is derived from an EMBL/GenBank/DDBJ whole genome shotgun (WGS) entry which is preliminary data.</text>
</comment>